<dbReference type="Proteomes" id="UP000887013">
    <property type="component" value="Unassembled WGS sequence"/>
</dbReference>
<sequence>MKTTLFLSCIALVICAVISDDESKNGIDESFLKKDFVRSLCDRNQTFGPYKPCTKTCLQKKPPANCPDVTFFGCFCVAGHIPLENSYSRCVKEEDCP</sequence>
<dbReference type="AlphaFoldDB" id="A0A8X6NSN7"/>
<keyword evidence="1" id="KW-0732">Signal</keyword>
<dbReference type="InterPro" id="IPR036084">
    <property type="entry name" value="Ser_inhib-like_sf"/>
</dbReference>
<keyword evidence="3" id="KW-1185">Reference proteome</keyword>
<evidence type="ECO:0000313" key="2">
    <source>
        <dbReference type="EMBL" id="GFT32573.1"/>
    </source>
</evidence>
<feature type="chain" id="PRO_5036490399" description="TIL domain-containing protein" evidence="1">
    <location>
        <begin position="20"/>
        <end position="97"/>
    </location>
</feature>
<evidence type="ECO:0000256" key="1">
    <source>
        <dbReference type="SAM" id="SignalP"/>
    </source>
</evidence>
<dbReference type="CDD" id="cd19941">
    <property type="entry name" value="TIL"/>
    <property type="match status" value="1"/>
</dbReference>
<accession>A0A8X6NSN7</accession>
<organism evidence="2 3">
    <name type="scientific">Nephila pilipes</name>
    <name type="common">Giant wood spider</name>
    <name type="synonym">Nephila maculata</name>
    <dbReference type="NCBI Taxonomy" id="299642"/>
    <lineage>
        <taxon>Eukaryota</taxon>
        <taxon>Metazoa</taxon>
        <taxon>Ecdysozoa</taxon>
        <taxon>Arthropoda</taxon>
        <taxon>Chelicerata</taxon>
        <taxon>Arachnida</taxon>
        <taxon>Araneae</taxon>
        <taxon>Araneomorphae</taxon>
        <taxon>Entelegynae</taxon>
        <taxon>Araneoidea</taxon>
        <taxon>Nephilidae</taxon>
        <taxon>Nephila</taxon>
    </lineage>
</organism>
<dbReference type="SUPFAM" id="SSF57567">
    <property type="entry name" value="Serine protease inhibitors"/>
    <property type="match status" value="1"/>
</dbReference>
<proteinExistence type="predicted"/>
<evidence type="ECO:0000313" key="3">
    <source>
        <dbReference type="Proteomes" id="UP000887013"/>
    </source>
</evidence>
<dbReference type="Gene3D" id="2.10.25.10">
    <property type="entry name" value="Laminin"/>
    <property type="match status" value="1"/>
</dbReference>
<protein>
    <recommendedName>
        <fullName evidence="4">TIL domain-containing protein</fullName>
    </recommendedName>
</protein>
<dbReference type="EMBL" id="BMAW01013180">
    <property type="protein sequence ID" value="GFT32573.1"/>
    <property type="molecule type" value="Genomic_DNA"/>
</dbReference>
<feature type="signal peptide" evidence="1">
    <location>
        <begin position="1"/>
        <end position="19"/>
    </location>
</feature>
<reference evidence="2" key="1">
    <citation type="submission" date="2020-08" db="EMBL/GenBank/DDBJ databases">
        <title>Multicomponent nature underlies the extraordinary mechanical properties of spider dragline silk.</title>
        <authorList>
            <person name="Kono N."/>
            <person name="Nakamura H."/>
            <person name="Mori M."/>
            <person name="Yoshida Y."/>
            <person name="Ohtoshi R."/>
            <person name="Malay A.D."/>
            <person name="Moran D.A.P."/>
            <person name="Tomita M."/>
            <person name="Numata K."/>
            <person name="Arakawa K."/>
        </authorList>
    </citation>
    <scope>NUCLEOTIDE SEQUENCE</scope>
</reference>
<comment type="caution">
    <text evidence="2">The sequence shown here is derived from an EMBL/GenBank/DDBJ whole genome shotgun (WGS) entry which is preliminary data.</text>
</comment>
<gene>
    <name evidence="2" type="ORF">NPIL_345631</name>
</gene>
<evidence type="ECO:0008006" key="4">
    <source>
        <dbReference type="Google" id="ProtNLM"/>
    </source>
</evidence>
<name>A0A8X6NSN7_NEPPI</name>